<dbReference type="InterPro" id="IPR050490">
    <property type="entry name" value="Bact_solute-bd_prot1"/>
</dbReference>
<proteinExistence type="predicted"/>
<feature type="signal peptide" evidence="1">
    <location>
        <begin position="1"/>
        <end position="19"/>
    </location>
</feature>
<evidence type="ECO:0000313" key="2">
    <source>
        <dbReference type="EMBL" id="MDN7240866.1"/>
    </source>
</evidence>
<dbReference type="Pfam" id="PF13416">
    <property type="entry name" value="SBP_bac_8"/>
    <property type="match status" value="1"/>
</dbReference>
<name>A0ABT8MZ02_9BACL</name>
<dbReference type="PANTHER" id="PTHR43649:SF12">
    <property type="entry name" value="DIACETYLCHITOBIOSE BINDING PROTEIN DASA"/>
    <property type="match status" value="1"/>
</dbReference>
<comment type="caution">
    <text evidence="2">The sequence shown here is derived from an EMBL/GenBank/DDBJ whole genome shotgun (WGS) entry which is preliminary data.</text>
</comment>
<dbReference type="SUPFAM" id="SSF53850">
    <property type="entry name" value="Periplasmic binding protein-like II"/>
    <property type="match status" value="1"/>
</dbReference>
<dbReference type="Gene3D" id="3.40.190.10">
    <property type="entry name" value="Periplasmic binding protein-like II"/>
    <property type="match status" value="1"/>
</dbReference>
<sequence length="425" mass="46690">MKKKFFLAMLLMIAMILSACGGGGGSGSSGQTADGKIVIKYINGFTGGDGDFMKKITDGFNESQDKYVVEESQEKDHYTKFKTGNYDLVVIHTDLLDTYRQDKMIQDISGVMETAGLSPEDFHPVGKDYVSFDDGVFAVPLDIHPMTMFYNKKLSPEAPATYDDLKTLSATLQQEDPNMFATGIPSAGLGEWFIMTMASQNGINLVEGNHMNFSQEKLADALMTYNDMIFKDKISPPGLGLDGEFQAFMKQVDEGNSSMQTATALTGPWYYGAVKETYGDDLGIASVPQLGTQPGVYGAGHTLALPASVQDDEKKAGIAEFLKYMYTPENLLNWADSGQAPTHLATMELVEQEAEKYPLSAQNIKQFESFKGAPKLYQYREQVRYVVENIYPKVVGEEGMTKEALMAELESATDQAKQVAETAPQ</sequence>
<evidence type="ECO:0000256" key="1">
    <source>
        <dbReference type="SAM" id="SignalP"/>
    </source>
</evidence>
<dbReference type="InterPro" id="IPR006059">
    <property type="entry name" value="SBP"/>
</dbReference>
<evidence type="ECO:0000313" key="3">
    <source>
        <dbReference type="Proteomes" id="UP001172055"/>
    </source>
</evidence>
<dbReference type="PANTHER" id="PTHR43649">
    <property type="entry name" value="ARABINOSE-BINDING PROTEIN-RELATED"/>
    <property type="match status" value="1"/>
</dbReference>
<protein>
    <submittedName>
        <fullName evidence="2">Extracellular solute-binding protein</fullName>
    </submittedName>
</protein>
<dbReference type="RefSeq" id="WP_301722772.1">
    <property type="nucleotide sequence ID" value="NZ_JAUJWV010000001.1"/>
</dbReference>
<feature type="chain" id="PRO_5047492737" evidence="1">
    <location>
        <begin position="20"/>
        <end position="425"/>
    </location>
</feature>
<reference evidence="2 3" key="1">
    <citation type="submission" date="2023-06" db="EMBL/GenBank/DDBJ databases">
        <title>Novel species in genus Planococcus.</title>
        <authorList>
            <person name="Ning S."/>
        </authorList>
    </citation>
    <scope>NUCLEOTIDE SEQUENCE [LARGE SCALE GENOMIC DNA]</scope>
    <source>
        <strain evidence="2 3">N028</strain>
    </source>
</reference>
<dbReference type="EMBL" id="JAUJWV010000001">
    <property type="protein sequence ID" value="MDN7240866.1"/>
    <property type="molecule type" value="Genomic_DNA"/>
</dbReference>
<dbReference type="Proteomes" id="UP001172055">
    <property type="component" value="Unassembled WGS sequence"/>
</dbReference>
<accession>A0ABT8MZ02</accession>
<keyword evidence="3" id="KW-1185">Reference proteome</keyword>
<gene>
    <name evidence="2" type="ORF">QWY14_03650</name>
</gene>
<dbReference type="PROSITE" id="PS51257">
    <property type="entry name" value="PROKAR_LIPOPROTEIN"/>
    <property type="match status" value="1"/>
</dbReference>
<organism evidence="2 3">
    <name type="scientific">Planococcus shixiaomingii</name>
    <dbReference type="NCBI Taxonomy" id="3058393"/>
    <lineage>
        <taxon>Bacteria</taxon>
        <taxon>Bacillati</taxon>
        <taxon>Bacillota</taxon>
        <taxon>Bacilli</taxon>
        <taxon>Bacillales</taxon>
        <taxon>Caryophanaceae</taxon>
        <taxon>Planococcus</taxon>
    </lineage>
</organism>
<keyword evidence="1" id="KW-0732">Signal</keyword>